<sequence>MGEKKPIDRENYSFSFSPPTTESFIRGATPQILKDTLSSYREKRENVCFLFDQFGMNHRRLEQKFSTDVPWKSYMIGKAPQTTKATME</sequence>
<organism evidence="1 2">
    <name type="scientific">Nephila pilipes</name>
    <name type="common">Giant wood spider</name>
    <name type="synonym">Nephila maculata</name>
    <dbReference type="NCBI Taxonomy" id="299642"/>
    <lineage>
        <taxon>Eukaryota</taxon>
        <taxon>Metazoa</taxon>
        <taxon>Ecdysozoa</taxon>
        <taxon>Arthropoda</taxon>
        <taxon>Chelicerata</taxon>
        <taxon>Arachnida</taxon>
        <taxon>Araneae</taxon>
        <taxon>Araneomorphae</taxon>
        <taxon>Entelegynae</taxon>
        <taxon>Araneoidea</taxon>
        <taxon>Nephilidae</taxon>
        <taxon>Nephila</taxon>
    </lineage>
</organism>
<dbReference type="Proteomes" id="UP000887013">
    <property type="component" value="Unassembled WGS sequence"/>
</dbReference>
<accession>A0A8X6NFH6</accession>
<comment type="caution">
    <text evidence="1">The sequence shown here is derived from an EMBL/GenBank/DDBJ whole genome shotgun (WGS) entry which is preliminary data.</text>
</comment>
<dbReference type="AlphaFoldDB" id="A0A8X6NFH6"/>
<evidence type="ECO:0000313" key="1">
    <source>
        <dbReference type="EMBL" id="GFT10761.1"/>
    </source>
</evidence>
<evidence type="ECO:0000313" key="2">
    <source>
        <dbReference type="Proteomes" id="UP000887013"/>
    </source>
</evidence>
<gene>
    <name evidence="1" type="ORF">NPIL_216181</name>
</gene>
<reference evidence="1" key="1">
    <citation type="submission" date="2020-08" db="EMBL/GenBank/DDBJ databases">
        <title>Multicomponent nature underlies the extraordinary mechanical properties of spider dragline silk.</title>
        <authorList>
            <person name="Kono N."/>
            <person name="Nakamura H."/>
            <person name="Mori M."/>
            <person name="Yoshida Y."/>
            <person name="Ohtoshi R."/>
            <person name="Malay A.D."/>
            <person name="Moran D.A.P."/>
            <person name="Tomita M."/>
            <person name="Numata K."/>
            <person name="Arakawa K."/>
        </authorList>
    </citation>
    <scope>NUCLEOTIDE SEQUENCE</scope>
</reference>
<name>A0A8X6NFH6_NEPPI</name>
<protein>
    <submittedName>
        <fullName evidence="1">Uncharacterized protein</fullName>
    </submittedName>
</protein>
<dbReference type="EMBL" id="BMAW01008854">
    <property type="protein sequence ID" value="GFT10761.1"/>
    <property type="molecule type" value="Genomic_DNA"/>
</dbReference>
<proteinExistence type="predicted"/>
<keyword evidence="2" id="KW-1185">Reference proteome</keyword>